<feature type="compositionally biased region" description="Polar residues" evidence="1">
    <location>
        <begin position="72"/>
        <end position="82"/>
    </location>
</feature>
<organism evidence="2 3">
    <name type="scientific">Protopolystoma xenopodis</name>
    <dbReference type="NCBI Taxonomy" id="117903"/>
    <lineage>
        <taxon>Eukaryota</taxon>
        <taxon>Metazoa</taxon>
        <taxon>Spiralia</taxon>
        <taxon>Lophotrochozoa</taxon>
        <taxon>Platyhelminthes</taxon>
        <taxon>Monogenea</taxon>
        <taxon>Polyopisthocotylea</taxon>
        <taxon>Polystomatidea</taxon>
        <taxon>Polystomatidae</taxon>
        <taxon>Protopolystoma</taxon>
    </lineage>
</organism>
<comment type="caution">
    <text evidence="2">The sequence shown here is derived from an EMBL/GenBank/DDBJ whole genome shotgun (WGS) entry which is preliminary data.</text>
</comment>
<protein>
    <submittedName>
        <fullName evidence="2">Uncharacterized protein</fullName>
    </submittedName>
</protein>
<evidence type="ECO:0000256" key="1">
    <source>
        <dbReference type="SAM" id="MobiDB-lite"/>
    </source>
</evidence>
<reference evidence="2" key="1">
    <citation type="submission" date="2018-11" db="EMBL/GenBank/DDBJ databases">
        <authorList>
            <consortium name="Pathogen Informatics"/>
        </authorList>
    </citation>
    <scope>NUCLEOTIDE SEQUENCE</scope>
</reference>
<dbReference type="Proteomes" id="UP000784294">
    <property type="component" value="Unassembled WGS sequence"/>
</dbReference>
<proteinExistence type="predicted"/>
<evidence type="ECO:0000313" key="3">
    <source>
        <dbReference type="Proteomes" id="UP000784294"/>
    </source>
</evidence>
<keyword evidence="3" id="KW-1185">Reference proteome</keyword>
<dbReference type="AlphaFoldDB" id="A0A448WJ38"/>
<gene>
    <name evidence="2" type="ORF">PXEA_LOCUS6441</name>
</gene>
<accession>A0A448WJ38</accession>
<dbReference type="EMBL" id="CAAALY010016490">
    <property type="protein sequence ID" value="VEL13001.1"/>
    <property type="molecule type" value="Genomic_DNA"/>
</dbReference>
<feature type="region of interest" description="Disordered" evidence="1">
    <location>
        <begin position="72"/>
        <end position="92"/>
    </location>
</feature>
<name>A0A448WJ38_9PLAT</name>
<sequence>MHNLPRLVQVLLCDLDIDLPPLLAGHQACFLSPTQWPISAPSAFKVIEYATSASSSKMNAFKQHRSFTQLADPSLLSANTPTGPRDPGVTSDSSIASAFEASINKSKRVSASGINESHPGDSAAEDPLSSGPGTRDESAMNSDLSCHPTLLDRMLAMQNADFQAVKSLNSQLGIRGLLCLAHRRPALASQLFTALWPQLWQGLLLGQNISGQRGIRIRRDIVSDGEVELIEEREEESDDYDDIEEEEVTDEMMVNEVREDATTAKRSEDEGTFGDTKPKINETGMSEAHGLVSLPITVNSHSGSLVSFDATNTAMAECTAMLATPMVAFDSASCDVAVKTESMEVDEPQAISEGPTLIENRVSPHLDAVGESEGRTKIRS</sequence>
<feature type="region of interest" description="Disordered" evidence="1">
    <location>
        <begin position="261"/>
        <end position="280"/>
    </location>
</feature>
<feature type="region of interest" description="Disordered" evidence="1">
    <location>
        <begin position="109"/>
        <end position="144"/>
    </location>
</feature>
<evidence type="ECO:0000313" key="2">
    <source>
        <dbReference type="EMBL" id="VEL13001.1"/>
    </source>
</evidence>